<comment type="caution">
    <text evidence="1">The sequence shown here is derived from an EMBL/GenBank/DDBJ whole genome shotgun (WGS) entry which is preliminary data.</text>
</comment>
<dbReference type="Proteomes" id="UP000070319">
    <property type="component" value="Unassembled WGS sequence"/>
</dbReference>
<accession>A0A139L3G9</accession>
<evidence type="ECO:0008006" key="3">
    <source>
        <dbReference type="Google" id="ProtNLM"/>
    </source>
</evidence>
<sequence length="263" mass="30023">MIVMLKKLLVDLIYVFPKLNLFKTVYVNFKLLPFSQARRFPIFIYHNVRLLGLSGKVILNCEPKRGMLQFGHSLEYVKVENGKGQFTINGTLVINGYDNVMSKSVKLIITKDGTLEIGSNSYWGTNVKVIVTNKVYLGNFFRMPFESQLLDTNFHFVIDVSTRKVESLAAKSIYIGDYVWIANRSSIMGGTVLPSKCMITSNSLINKNFSELDDYAIIGGIPAKFIKYGKIRVYNAETEHFLLNYFKTHNERSIILPEEFSII</sequence>
<proteinExistence type="predicted"/>
<dbReference type="PATRIC" id="fig|329854.7.peg.3369"/>
<gene>
    <name evidence="1" type="ORF">HMPREF2531_03300</name>
</gene>
<dbReference type="AlphaFoldDB" id="A0A139L3G9"/>
<organism evidence="1">
    <name type="scientific">Bacteroides intestinalis</name>
    <dbReference type="NCBI Taxonomy" id="329854"/>
    <lineage>
        <taxon>Bacteria</taxon>
        <taxon>Pseudomonadati</taxon>
        <taxon>Bacteroidota</taxon>
        <taxon>Bacteroidia</taxon>
        <taxon>Bacteroidales</taxon>
        <taxon>Bacteroidaceae</taxon>
        <taxon>Bacteroides</taxon>
    </lineage>
</organism>
<protein>
    <recommendedName>
        <fullName evidence="3">Acyltransferase</fullName>
    </recommendedName>
</protein>
<dbReference type="EMBL" id="LTDF01000130">
    <property type="protein sequence ID" value="KXT45980.1"/>
    <property type="molecule type" value="Genomic_DNA"/>
</dbReference>
<dbReference type="InterPro" id="IPR011004">
    <property type="entry name" value="Trimer_LpxA-like_sf"/>
</dbReference>
<evidence type="ECO:0000313" key="1">
    <source>
        <dbReference type="EMBL" id="KXT45980.1"/>
    </source>
</evidence>
<dbReference type="SUPFAM" id="SSF51161">
    <property type="entry name" value="Trimeric LpxA-like enzymes"/>
    <property type="match status" value="1"/>
</dbReference>
<reference evidence="1 2" key="1">
    <citation type="submission" date="2016-02" db="EMBL/GenBank/DDBJ databases">
        <authorList>
            <person name="Wen L."/>
            <person name="He K."/>
            <person name="Yang H."/>
        </authorList>
    </citation>
    <scope>NUCLEOTIDE SEQUENCE [LARGE SCALE GENOMIC DNA]</scope>
    <source>
        <strain evidence="1 2">KLE1704</strain>
    </source>
</reference>
<evidence type="ECO:0000313" key="2">
    <source>
        <dbReference type="Proteomes" id="UP000070319"/>
    </source>
</evidence>
<name>A0A139L3G9_9BACE</name>
<dbReference type="Gene3D" id="2.160.10.10">
    <property type="entry name" value="Hexapeptide repeat proteins"/>
    <property type="match status" value="1"/>
</dbReference>